<feature type="domain" description="DUF7580" evidence="2">
    <location>
        <begin position="201"/>
        <end position="586"/>
    </location>
</feature>
<dbReference type="EMBL" id="JAPDRN010000003">
    <property type="protein sequence ID" value="KAJ9646305.1"/>
    <property type="molecule type" value="Genomic_DNA"/>
</dbReference>
<feature type="signal peptide" evidence="1">
    <location>
        <begin position="1"/>
        <end position="28"/>
    </location>
</feature>
<dbReference type="Proteomes" id="UP001172681">
    <property type="component" value="Unassembled WGS sequence"/>
</dbReference>
<evidence type="ECO:0000313" key="4">
    <source>
        <dbReference type="Proteomes" id="UP001172681"/>
    </source>
</evidence>
<name>A0AA39D255_9EURO</name>
<dbReference type="InterPro" id="IPR056002">
    <property type="entry name" value="DUF7580"/>
</dbReference>
<evidence type="ECO:0000256" key="1">
    <source>
        <dbReference type="SAM" id="SignalP"/>
    </source>
</evidence>
<feature type="chain" id="PRO_5041363292" description="DUF7580 domain-containing protein" evidence="1">
    <location>
        <begin position="29"/>
        <end position="594"/>
    </location>
</feature>
<dbReference type="AlphaFoldDB" id="A0AA39D255"/>
<dbReference type="Pfam" id="PF24476">
    <property type="entry name" value="DUF7580"/>
    <property type="match status" value="1"/>
</dbReference>
<reference evidence="3" key="1">
    <citation type="submission" date="2022-10" db="EMBL/GenBank/DDBJ databases">
        <title>Culturing micro-colonial fungi from biological soil crusts in the Mojave desert and describing Neophaeococcomyces mojavensis, and introducing the new genera and species Taxawa tesnikishii.</title>
        <authorList>
            <person name="Kurbessoian T."/>
            <person name="Stajich J.E."/>
        </authorList>
    </citation>
    <scope>NUCLEOTIDE SEQUENCE</scope>
    <source>
        <strain evidence="3">TK_35</strain>
    </source>
</reference>
<protein>
    <recommendedName>
        <fullName evidence="2">DUF7580 domain-containing protein</fullName>
    </recommendedName>
</protein>
<evidence type="ECO:0000259" key="2">
    <source>
        <dbReference type="Pfam" id="PF24476"/>
    </source>
</evidence>
<keyword evidence="1" id="KW-0732">Signal</keyword>
<evidence type="ECO:0000313" key="3">
    <source>
        <dbReference type="EMBL" id="KAJ9646305.1"/>
    </source>
</evidence>
<proteinExistence type="predicted"/>
<organism evidence="3 4">
    <name type="scientific">Knufia peltigerae</name>
    <dbReference type="NCBI Taxonomy" id="1002370"/>
    <lineage>
        <taxon>Eukaryota</taxon>
        <taxon>Fungi</taxon>
        <taxon>Dikarya</taxon>
        <taxon>Ascomycota</taxon>
        <taxon>Pezizomycotina</taxon>
        <taxon>Eurotiomycetes</taxon>
        <taxon>Chaetothyriomycetidae</taxon>
        <taxon>Chaetothyriales</taxon>
        <taxon>Trichomeriaceae</taxon>
        <taxon>Knufia</taxon>
    </lineage>
</organism>
<accession>A0AA39D255</accession>
<keyword evidence="4" id="KW-1185">Reference proteome</keyword>
<comment type="caution">
    <text evidence="3">The sequence shown here is derived from an EMBL/GenBank/DDBJ whole genome shotgun (WGS) entry which is preliminary data.</text>
</comment>
<gene>
    <name evidence="3" type="ORF">H2204_000968</name>
</gene>
<dbReference type="PANTHER" id="PTHR35186">
    <property type="entry name" value="ANK_REP_REGION DOMAIN-CONTAINING PROTEIN"/>
    <property type="match status" value="1"/>
</dbReference>
<sequence>MVTGIETVGVVLAILPLVVNQLDAYVQGIETLKGFRNKRYRRQLEEYSTRLGTQHAILLNSLEQALEGVVEYEEEISDLINCPLGSFWKDQAFQRKLRRKLDRNYDVFIRTTTEISRELQFLSAKLGLDSSTSAQISWDDAGTVERELKKFKDIFSKSIYNELLSKVEGANGALKTLVEQSRRRETTRKLRVYKRKPLLKYRNARKHAANLYNAIVNGAYWTCPCRASHCVHLRIEPQSLDEDESKYQTQECLLPKLRMVFASKSTSTAKPSWYWQEVETIPIISEPVATVPLAKAKSASAVVTKNAGPHRRVTFAAIVESTLETVPWPRVDNLPAPKQISNMCSALCAQNVDDKLLGSILDRCDPVHRYNVYLTDKVDSDVPTKTLADVLESSAKDSFRFNIANQSFMLSRHDRLSLAATLALSVLQYQGSWLRPHWRTQDILFKTPKSSTPTLLDRVYLSAHDVSCPERNETSQPVTAVTSSSSLIRCALLFPLALSLVELSLCTPLSSLQIPEDADPVDAVSDLKTAARVLHRVYAESGCRYGDVVDKCLFWPDTKNMQLDDEEFQRTVFDGVISPLLEDLKNFEGRDRIR</sequence>
<dbReference type="PANTHER" id="PTHR35186:SF4">
    <property type="entry name" value="PRION-INHIBITION AND PROPAGATION HELO DOMAIN-CONTAINING PROTEIN"/>
    <property type="match status" value="1"/>
</dbReference>